<evidence type="ECO:0000313" key="2">
    <source>
        <dbReference type="EMBL" id="MZR23490.1"/>
    </source>
</evidence>
<dbReference type="Proteomes" id="UP000445696">
    <property type="component" value="Unassembled WGS sequence"/>
</dbReference>
<protein>
    <submittedName>
        <fullName evidence="2">DUF983 domain-containing protein</fullName>
    </submittedName>
</protein>
<gene>
    <name evidence="2" type="ORF">GQF03_14220</name>
</gene>
<proteinExistence type="predicted"/>
<keyword evidence="1" id="KW-0472">Membrane</keyword>
<dbReference type="Pfam" id="PF06170">
    <property type="entry name" value="DUF983"/>
    <property type="match status" value="1"/>
</dbReference>
<organism evidence="2 3">
    <name type="scientific">Sneathiella chungangensis</name>
    <dbReference type="NCBI Taxonomy" id="1418234"/>
    <lineage>
        <taxon>Bacteria</taxon>
        <taxon>Pseudomonadati</taxon>
        <taxon>Pseudomonadota</taxon>
        <taxon>Alphaproteobacteria</taxon>
        <taxon>Sneathiellales</taxon>
        <taxon>Sneathiellaceae</taxon>
        <taxon>Sneathiella</taxon>
    </lineage>
</organism>
<reference evidence="2 3" key="1">
    <citation type="journal article" date="2014" name="Int. J. Syst. Evol. Microbiol.">
        <title>Sneathiella chungangensis sp. nov., isolated from a marine sand, and emended description of the genus Sneathiella.</title>
        <authorList>
            <person name="Siamphan C."/>
            <person name="Kim H."/>
            <person name="Lee J.S."/>
            <person name="Kim W."/>
        </authorList>
    </citation>
    <scope>NUCLEOTIDE SEQUENCE [LARGE SCALE GENOMIC DNA]</scope>
    <source>
        <strain evidence="2 3">KCTC 32476</strain>
    </source>
</reference>
<dbReference type="EMBL" id="WTVA01000015">
    <property type="protein sequence ID" value="MZR23490.1"/>
    <property type="molecule type" value="Genomic_DNA"/>
</dbReference>
<comment type="caution">
    <text evidence="2">The sequence shown here is derived from an EMBL/GenBank/DDBJ whole genome shotgun (WGS) entry which is preliminary data.</text>
</comment>
<feature type="transmembrane region" description="Helical" evidence="1">
    <location>
        <begin position="82"/>
        <end position="101"/>
    </location>
</feature>
<evidence type="ECO:0000256" key="1">
    <source>
        <dbReference type="SAM" id="Phobius"/>
    </source>
</evidence>
<keyword evidence="1" id="KW-1133">Transmembrane helix</keyword>
<dbReference type="AlphaFoldDB" id="A0A845MJ87"/>
<dbReference type="InterPro" id="IPR009325">
    <property type="entry name" value="DUF983"/>
</dbReference>
<name>A0A845MJ87_9PROT</name>
<sequence length="124" mass="13506">MPYSYGMPVSPLRAGLTCKCPACGKGKLFKGFLDVAESCDTCGQDFSAVNSGDGPAVFIILIVGFIVGGLAVATELAYHPPYWLQLTIWLPTIFILSIGLLRPFKAYLIALQFKHKASSEIERY</sequence>
<dbReference type="RefSeq" id="WP_161339956.1">
    <property type="nucleotide sequence ID" value="NZ_JBHSDG010000003.1"/>
</dbReference>
<keyword evidence="3" id="KW-1185">Reference proteome</keyword>
<feature type="transmembrane region" description="Helical" evidence="1">
    <location>
        <begin position="56"/>
        <end position="76"/>
    </location>
</feature>
<keyword evidence="1" id="KW-0812">Transmembrane</keyword>
<accession>A0A845MJ87</accession>
<dbReference type="OrthoDB" id="9799456at2"/>
<evidence type="ECO:0000313" key="3">
    <source>
        <dbReference type="Proteomes" id="UP000445696"/>
    </source>
</evidence>